<evidence type="ECO:0000259" key="9">
    <source>
        <dbReference type="Pfam" id="PF00122"/>
    </source>
</evidence>
<comment type="subcellular location">
    <subcellularLocation>
        <location evidence="1">Membrane</location>
    </subcellularLocation>
</comment>
<dbReference type="PhylomeDB" id="Q8TJZ4"/>
<feature type="transmembrane region" description="Helical" evidence="8">
    <location>
        <begin position="598"/>
        <end position="617"/>
    </location>
</feature>
<dbReference type="InterPro" id="IPR027256">
    <property type="entry name" value="P-typ_ATPase_IB"/>
</dbReference>
<dbReference type="InterPro" id="IPR023299">
    <property type="entry name" value="ATPase_P-typ_cyto_dom_N"/>
</dbReference>
<dbReference type="SUPFAM" id="SSF81665">
    <property type="entry name" value="Calcium ATPase, transmembrane domain M"/>
    <property type="match status" value="1"/>
</dbReference>
<dbReference type="NCBIfam" id="TIGR01525">
    <property type="entry name" value="ATPase-IB_hvy"/>
    <property type="match status" value="1"/>
</dbReference>
<dbReference type="EnsemblBacteria" id="AAM06987">
    <property type="protein sequence ID" value="AAM06987"/>
    <property type="gene ID" value="MA_3632"/>
</dbReference>
<dbReference type="Pfam" id="PF00702">
    <property type="entry name" value="Hydrolase"/>
    <property type="match status" value="1"/>
</dbReference>
<dbReference type="GO" id="GO:0019829">
    <property type="term" value="F:ATPase-coupled monoatomic cation transmembrane transporter activity"/>
    <property type="evidence" value="ECO:0007669"/>
    <property type="project" value="InterPro"/>
</dbReference>
<dbReference type="Pfam" id="PF00122">
    <property type="entry name" value="E1-E2_ATPase"/>
    <property type="match status" value="1"/>
</dbReference>
<sequence>MVDTMTKNAYKNSKGKNIRSLITRYQDFLLDPGTLFTMASGLILIIAIVAYPQNMLSDSNATDEGNWLYLLSALIGSSFIWWSAYQGIKERDFTADIPVTIATIAAIAIGQYSAAAVVAVLLLLGGMLEELVSARAGKALESLAKLLPDRVTVRRDGHDTVISLEDVQVGDTILVKSGERIAVDGTVLSGTASVNQAAITGESLPVDKQSGDTVFAGTLNETGAMEILATKVGKETTLGQIHRLIEEAQTQKPKIERLLNRHAKVYTPTAIILGGLLWWWSGDLTRAITMLIVFCPCVMVLATPTALVASVGNAALRGNLIKKGATVESMARIDTVIFDKTGTLTHGEPKLSGIIPLKNNDENDLLLLAAIAEKFSEHPLGKAVVRAAEEKGFSVPDPESFESVSGVGIKVKTSGKNIFIGRPKQVSGLNFAISNEVEENIEKQSQSGHNTVLMGIDNEIVGLLTFEDKIRPESKKSVKDLHKLGIKTIMVTGDSKAVAERIAKILGIDEVHAEVMPQEKVEIVKRLQLEGHKVIFVGDGVNDGPALVTADVGVAMGLTGTDVAIETAEVGLLSDDLLKISYLINISRKAIKTIWQNVAFSLSVLSVAVALTIPGILTPITGALLHELSSIPVIMNSARLITYEPKD</sequence>
<keyword evidence="7 8" id="KW-0472">Membrane</keyword>
<dbReference type="KEGG" id="mac:MA_3632"/>
<evidence type="ECO:0000313" key="11">
    <source>
        <dbReference type="Proteomes" id="UP000002487"/>
    </source>
</evidence>
<evidence type="ECO:0000256" key="7">
    <source>
        <dbReference type="ARBA" id="ARBA00023136"/>
    </source>
</evidence>
<feature type="transmembrane region" description="Helical" evidence="8">
    <location>
        <begin position="35"/>
        <end position="54"/>
    </location>
</feature>
<keyword evidence="5" id="KW-1278">Translocase</keyword>
<dbReference type="NCBIfam" id="TIGR01511">
    <property type="entry name" value="ATPase-IB1_Cu"/>
    <property type="match status" value="1"/>
</dbReference>
<dbReference type="InterPro" id="IPR051014">
    <property type="entry name" value="Cation_Transport_ATPase_IB"/>
</dbReference>
<dbReference type="InterPro" id="IPR008250">
    <property type="entry name" value="ATPase_P-typ_transduc_dom_A_sf"/>
</dbReference>
<accession>Q8TJZ4</accession>
<dbReference type="Gene3D" id="3.40.50.1000">
    <property type="entry name" value="HAD superfamily/HAD-like"/>
    <property type="match status" value="1"/>
</dbReference>
<dbReference type="SFLD" id="SFLDG00002">
    <property type="entry name" value="C1.7:_P-type_atpase_like"/>
    <property type="match status" value="1"/>
</dbReference>
<evidence type="ECO:0000256" key="8">
    <source>
        <dbReference type="SAM" id="Phobius"/>
    </source>
</evidence>
<keyword evidence="11" id="KW-1185">Reference proteome</keyword>
<feature type="transmembrane region" description="Helical" evidence="8">
    <location>
        <begin position="97"/>
        <end position="125"/>
    </location>
</feature>
<dbReference type="GO" id="GO:0016887">
    <property type="term" value="F:ATP hydrolysis activity"/>
    <property type="evidence" value="ECO:0007669"/>
    <property type="project" value="InterPro"/>
</dbReference>
<dbReference type="InterPro" id="IPR023214">
    <property type="entry name" value="HAD_sf"/>
</dbReference>
<dbReference type="GO" id="GO:0005524">
    <property type="term" value="F:ATP binding"/>
    <property type="evidence" value="ECO:0007669"/>
    <property type="project" value="InterPro"/>
</dbReference>
<name>Q8TJZ4_METAC</name>
<dbReference type="GO" id="GO:0016020">
    <property type="term" value="C:membrane"/>
    <property type="evidence" value="ECO:0000318"/>
    <property type="project" value="GO_Central"/>
</dbReference>
<evidence type="ECO:0000256" key="3">
    <source>
        <dbReference type="ARBA" id="ARBA00022692"/>
    </source>
</evidence>
<keyword evidence="4" id="KW-0479">Metal-binding</keyword>
<dbReference type="PROSITE" id="PS00154">
    <property type="entry name" value="ATPASE_E1_E2"/>
    <property type="match status" value="1"/>
</dbReference>
<dbReference type="Proteomes" id="UP000002487">
    <property type="component" value="Chromosome"/>
</dbReference>
<dbReference type="STRING" id="188937.MA_3632"/>
<dbReference type="GO" id="GO:0055085">
    <property type="term" value="P:transmembrane transport"/>
    <property type="evidence" value="ECO:0000318"/>
    <property type="project" value="GO_Central"/>
</dbReference>
<dbReference type="Gene3D" id="3.40.1110.10">
    <property type="entry name" value="Calcium-transporting ATPase, cytoplasmic domain N"/>
    <property type="match status" value="1"/>
</dbReference>
<dbReference type="PRINTS" id="PR00941">
    <property type="entry name" value="CDATPASE"/>
</dbReference>
<proteinExistence type="inferred from homology"/>
<dbReference type="GO" id="GO:0022857">
    <property type="term" value="F:transmembrane transporter activity"/>
    <property type="evidence" value="ECO:0000318"/>
    <property type="project" value="GO_Central"/>
</dbReference>
<protein>
    <submittedName>
        <fullName evidence="10">Cadmium efflux ATPase</fullName>
    </submittedName>
</protein>
<dbReference type="SUPFAM" id="SSF81653">
    <property type="entry name" value="Calcium ATPase, transduction domain A"/>
    <property type="match status" value="1"/>
</dbReference>
<dbReference type="InterPro" id="IPR036412">
    <property type="entry name" value="HAD-like_sf"/>
</dbReference>
<evidence type="ECO:0000256" key="5">
    <source>
        <dbReference type="ARBA" id="ARBA00022967"/>
    </source>
</evidence>
<dbReference type="InterPro" id="IPR018303">
    <property type="entry name" value="ATPase_P-typ_P_site"/>
</dbReference>
<dbReference type="PANTHER" id="PTHR48085">
    <property type="entry name" value="CADMIUM/ZINC-TRANSPORTING ATPASE HMA2-RELATED"/>
    <property type="match status" value="1"/>
</dbReference>
<evidence type="ECO:0000256" key="4">
    <source>
        <dbReference type="ARBA" id="ARBA00022723"/>
    </source>
</evidence>
<dbReference type="TCDB" id="3.A.3.6.16">
    <property type="family name" value="the p-type atpase (p-atpase) superfamily"/>
</dbReference>
<gene>
    <name evidence="10" type="primary">cadA</name>
    <name evidence="10" type="ordered locus">MA_3632</name>
</gene>
<evidence type="ECO:0000313" key="10">
    <source>
        <dbReference type="EMBL" id="AAM06987.1"/>
    </source>
</evidence>
<dbReference type="FunFam" id="2.70.150.10:FF:000002">
    <property type="entry name" value="Copper-transporting ATPase 1, putative"/>
    <property type="match status" value="1"/>
</dbReference>
<dbReference type="PANTHER" id="PTHR48085:SF5">
    <property type="entry name" value="CADMIUM_ZINC-TRANSPORTING ATPASE HMA4-RELATED"/>
    <property type="match status" value="1"/>
</dbReference>
<dbReference type="EMBL" id="AE010299">
    <property type="protein sequence ID" value="AAM06987.1"/>
    <property type="molecule type" value="Genomic_DNA"/>
</dbReference>
<dbReference type="SUPFAM" id="SSF56784">
    <property type="entry name" value="HAD-like"/>
    <property type="match status" value="1"/>
</dbReference>
<reference evidence="10 11" key="1">
    <citation type="journal article" date="2002" name="Genome Res.">
        <title>The genome of Methanosarcina acetivorans reveals extensive metabolic and physiological diversity.</title>
        <authorList>
            <person name="Galagan J.E."/>
            <person name="Nusbaum C."/>
            <person name="Roy A."/>
            <person name="Endrizzi M.G."/>
            <person name="Macdonald P."/>
            <person name="FitzHugh W."/>
            <person name="Calvo S."/>
            <person name="Engels R."/>
            <person name="Smirnov S."/>
            <person name="Atnoor D."/>
            <person name="Brown A."/>
            <person name="Allen N."/>
            <person name="Naylor J."/>
            <person name="Stange-Thomann N."/>
            <person name="DeArellano K."/>
            <person name="Johnson R."/>
            <person name="Linton L."/>
            <person name="McEwan P."/>
            <person name="McKernan K."/>
            <person name="Talamas J."/>
            <person name="Tirrell A."/>
            <person name="Ye W."/>
            <person name="Zimmer A."/>
            <person name="Barber R.D."/>
            <person name="Cann I."/>
            <person name="Graham D.E."/>
            <person name="Grahame D.A."/>
            <person name="Guss A."/>
            <person name="Hedderich R."/>
            <person name="Ingram-Smith C."/>
            <person name="Kuettner C.H."/>
            <person name="Krzycki J.A."/>
            <person name="Leigh J.A."/>
            <person name="Li W."/>
            <person name="Liu J."/>
            <person name="Mukhopadhyay B."/>
            <person name="Reeve J.N."/>
            <person name="Smith K."/>
            <person name="Springer T.A."/>
            <person name="Umayam L.A."/>
            <person name="White O."/>
            <person name="White R.H."/>
            <person name="de Macario E.C."/>
            <person name="Ferry J.G."/>
            <person name="Jarrell K.F."/>
            <person name="Jing H."/>
            <person name="Macario A.J.L."/>
            <person name="Paulsen I."/>
            <person name="Pritchett M."/>
            <person name="Sowers K.R."/>
            <person name="Swanson R.V."/>
            <person name="Zinder S.H."/>
            <person name="Lander E."/>
            <person name="Metcalf W.W."/>
            <person name="Birren B."/>
        </authorList>
    </citation>
    <scope>NUCLEOTIDE SEQUENCE [LARGE SCALE GENOMIC DNA]</scope>
    <source>
        <strain evidence="11">ATCC 35395 / DSM 2834 / JCM 12185 / C2A</strain>
    </source>
</reference>
<dbReference type="InterPro" id="IPR044492">
    <property type="entry name" value="P_typ_ATPase_HD_dom"/>
</dbReference>
<dbReference type="NCBIfam" id="TIGR01494">
    <property type="entry name" value="ATPase_P-type"/>
    <property type="match status" value="1"/>
</dbReference>
<dbReference type="HOGENOM" id="CLU_001771_6_4_2"/>
<evidence type="ECO:0000256" key="6">
    <source>
        <dbReference type="ARBA" id="ARBA00022989"/>
    </source>
</evidence>
<dbReference type="SFLD" id="SFLDS00003">
    <property type="entry name" value="Haloacid_Dehalogenase"/>
    <property type="match status" value="1"/>
</dbReference>
<dbReference type="AlphaFoldDB" id="Q8TJZ4"/>
<evidence type="ECO:0000256" key="1">
    <source>
        <dbReference type="ARBA" id="ARBA00004370"/>
    </source>
</evidence>
<feature type="transmembrane region" description="Helical" evidence="8">
    <location>
        <begin position="66"/>
        <end position="85"/>
    </location>
</feature>
<dbReference type="Gene3D" id="2.70.150.10">
    <property type="entry name" value="Calcium-transporting ATPase, cytoplasmic transduction domain A"/>
    <property type="match status" value="1"/>
</dbReference>
<feature type="transmembrane region" description="Helical" evidence="8">
    <location>
        <begin position="287"/>
        <end position="316"/>
    </location>
</feature>
<feature type="domain" description="P-type ATPase A" evidence="9">
    <location>
        <begin position="145"/>
        <end position="246"/>
    </location>
</feature>
<dbReference type="InParanoid" id="Q8TJZ4"/>
<organism evidence="10 11">
    <name type="scientific">Methanosarcina acetivorans (strain ATCC 35395 / DSM 2834 / JCM 12185 / C2A)</name>
    <dbReference type="NCBI Taxonomy" id="188937"/>
    <lineage>
        <taxon>Archaea</taxon>
        <taxon>Methanobacteriati</taxon>
        <taxon>Methanobacteriota</taxon>
        <taxon>Stenosarchaea group</taxon>
        <taxon>Methanomicrobia</taxon>
        <taxon>Methanosarcinales</taxon>
        <taxon>Methanosarcinaceae</taxon>
        <taxon>Methanosarcina</taxon>
    </lineage>
</organism>
<dbReference type="InterPro" id="IPR023298">
    <property type="entry name" value="ATPase_P-typ_TM_dom_sf"/>
</dbReference>
<dbReference type="SFLD" id="SFLDF00027">
    <property type="entry name" value="p-type_atpase"/>
    <property type="match status" value="1"/>
</dbReference>
<dbReference type="PRINTS" id="PR00119">
    <property type="entry name" value="CATATPASE"/>
</dbReference>
<dbReference type="GO" id="GO:0046872">
    <property type="term" value="F:metal ion binding"/>
    <property type="evidence" value="ECO:0007669"/>
    <property type="project" value="UniProtKB-KW"/>
</dbReference>
<comment type="similarity">
    <text evidence="2">Belongs to the cation transport ATPase (P-type) (TC 3.A.3) family. Type IB subfamily.</text>
</comment>
<keyword evidence="3 8" id="KW-0812">Transmembrane</keyword>
<keyword evidence="6 8" id="KW-1133">Transmembrane helix</keyword>
<evidence type="ECO:0000256" key="2">
    <source>
        <dbReference type="ARBA" id="ARBA00006024"/>
    </source>
</evidence>
<dbReference type="InterPro" id="IPR001757">
    <property type="entry name" value="P_typ_ATPase"/>
</dbReference>
<feature type="transmembrane region" description="Helical" evidence="8">
    <location>
        <begin position="263"/>
        <end position="281"/>
    </location>
</feature>
<dbReference type="InterPro" id="IPR059000">
    <property type="entry name" value="ATPase_P-type_domA"/>
</dbReference>